<dbReference type="GO" id="GO:0005737">
    <property type="term" value="C:cytoplasm"/>
    <property type="evidence" value="ECO:0007669"/>
    <property type="project" value="InterPro"/>
</dbReference>
<evidence type="ECO:0000313" key="8">
    <source>
        <dbReference type="EMBL" id="MCB8875886.1"/>
    </source>
</evidence>
<dbReference type="AlphaFoldDB" id="A0A963YS36"/>
<gene>
    <name evidence="8" type="ORF">ASILVAE211_11900</name>
</gene>
<evidence type="ECO:0000256" key="6">
    <source>
        <dbReference type="ARBA" id="ARBA00029321"/>
    </source>
</evidence>
<evidence type="ECO:0000256" key="5">
    <source>
        <dbReference type="ARBA" id="ARBA00023152"/>
    </source>
</evidence>
<dbReference type="Pfam" id="PF06560">
    <property type="entry name" value="GPI"/>
    <property type="match status" value="1"/>
</dbReference>
<sequence>MHLQEPILCPVSVSAGRLGQASGRYTKQLSDLKGLYEDQTAFAAALGQGDALVYEVTDYRPSANAGDLIFGVTRMEPGRIGDEFYLTRGHIHARADRPEIYYGEAGQGVMLLESPEGDIRAMPIGPRDMCYVPPFWIHRSVNVGTTELVMSFMYPADSGQDYAIIERAGGMRQRVVATADGWGLRDNRLYKPRPADEIAVLYAANSKNDSKNET</sequence>
<dbReference type="InterPro" id="IPR011051">
    <property type="entry name" value="RmlC_Cupin_sf"/>
</dbReference>
<comment type="catalytic activity">
    <reaction evidence="6">
        <text>alpha-D-glucose 6-phosphate = beta-D-fructose 6-phosphate</text>
        <dbReference type="Rhea" id="RHEA:11816"/>
        <dbReference type="ChEBI" id="CHEBI:57634"/>
        <dbReference type="ChEBI" id="CHEBI:58225"/>
        <dbReference type="EC" id="5.3.1.9"/>
    </reaction>
</comment>
<reference evidence="8" key="1">
    <citation type="journal article" date="2021" name="Microorganisms">
        <title>Acidisoma silvae sp. nov. and Acidisomacellulosilytica sp. nov., Two Acidophilic Bacteria Isolated from Decaying Wood, Hydrolyzing Cellulose and Producing Poly-3-hydroxybutyrate.</title>
        <authorList>
            <person name="Mieszkin S."/>
            <person name="Pouder E."/>
            <person name="Uroz S."/>
            <person name="Simon-Colin C."/>
            <person name="Alain K."/>
        </authorList>
    </citation>
    <scope>NUCLEOTIDE SEQUENCE</scope>
    <source>
        <strain evidence="8">HW T2.11</strain>
    </source>
</reference>
<dbReference type="Proteomes" id="UP000708298">
    <property type="component" value="Unassembled WGS sequence"/>
</dbReference>
<evidence type="ECO:0000259" key="7">
    <source>
        <dbReference type="Pfam" id="PF06560"/>
    </source>
</evidence>
<comment type="caution">
    <text evidence="8">The sequence shown here is derived from an EMBL/GenBank/DDBJ whole genome shotgun (WGS) entry which is preliminary data.</text>
</comment>
<dbReference type="SUPFAM" id="SSF51182">
    <property type="entry name" value="RmlC-like cupins"/>
    <property type="match status" value="1"/>
</dbReference>
<dbReference type="InterPro" id="IPR010551">
    <property type="entry name" value="G6P_isomerase_prok"/>
</dbReference>
<keyword evidence="4" id="KW-0312">Gluconeogenesis</keyword>
<dbReference type="InterPro" id="IPR014710">
    <property type="entry name" value="RmlC-like_jellyroll"/>
</dbReference>
<dbReference type="EMBL" id="JAESVB010000004">
    <property type="protein sequence ID" value="MCB8875886.1"/>
    <property type="molecule type" value="Genomic_DNA"/>
</dbReference>
<dbReference type="CDD" id="cd02218">
    <property type="entry name" value="cupin_PGI"/>
    <property type="match status" value="1"/>
</dbReference>
<dbReference type="GO" id="GO:0006094">
    <property type="term" value="P:gluconeogenesis"/>
    <property type="evidence" value="ECO:0007669"/>
    <property type="project" value="UniProtKB-KW"/>
</dbReference>
<proteinExistence type="inferred from homology"/>
<dbReference type="GO" id="GO:0006096">
    <property type="term" value="P:glycolytic process"/>
    <property type="evidence" value="ECO:0007669"/>
    <property type="project" value="UniProtKB-KW"/>
</dbReference>
<reference evidence="8" key="2">
    <citation type="submission" date="2021-01" db="EMBL/GenBank/DDBJ databases">
        <authorList>
            <person name="Mieszkin S."/>
            <person name="Pouder E."/>
            <person name="Alain K."/>
        </authorList>
    </citation>
    <scope>NUCLEOTIDE SEQUENCE</scope>
    <source>
        <strain evidence="8">HW T2.11</strain>
    </source>
</reference>
<feature type="domain" description="Glucose-6-phosphate isomerase prokaryote" evidence="7">
    <location>
        <begin position="27"/>
        <end position="185"/>
    </location>
</feature>
<comment type="pathway">
    <text evidence="1">Carbohydrate degradation; glycolysis; D-glyceraldehyde 3-phosphate and glycerone phosphate from D-glucose: step 2/4.</text>
</comment>
<dbReference type="Gene3D" id="2.60.120.10">
    <property type="entry name" value="Jelly Rolls"/>
    <property type="match status" value="1"/>
</dbReference>
<dbReference type="RefSeq" id="WP_227321529.1">
    <property type="nucleotide sequence ID" value="NZ_JAESVB010000004.1"/>
</dbReference>
<evidence type="ECO:0000256" key="4">
    <source>
        <dbReference type="ARBA" id="ARBA00022432"/>
    </source>
</evidence>
<comment type="similarity">
    <text evidence="2">Belongs to the archaeal-type GPI family.</text>
</comment>
<dbReference type="GO" id="GO:0004347">
    <property type="term" value="F:glucose-6-phosphate isomerase activity"/>
    <property type="evidence" value="ECO:0007669"/>
    <property type="project" value="UniProtKB-EC"/>
</dbReference>
<organism evidence="8 9">
    <name type="scientific">Acidisoma silvae</name>
    <dbReference type="NCBI Taxonomy" id="2802396"/>
    <lineage>
        <taxon>Bacteria</taxon>
        <taxon>Pseudomonadati</taxon>
        <taxon>Pseudomonadota</taxon>
        <taxon>Alphaproteobacteria</taxon>
        <taxon>Acetobacterales</taxon>
        <taxon>Acidocellaceae</taxon>
        <taxon>Acidisoma</taxon>
    </lineage>
</organism>
<accession>A0A963YS36</accession>
<keyword evidence="9" id="KW-1185">Reference proteome</keyword>
<evidence type="ECO:0000256" key="2">
    <source>
        <dbReference type="ARBA" id="ARBA00006542"/>
    </source>
</evidence>
<evidence type="ECO:0000256" key="3">
    <source>
        <dbReference type="ARBA" id="ARBA00011952"/>
    </source>
</evidence>
<evidence type="ECO:0000256" key="1">
    <source>
        <dbReference type="ARBA" id="ARBA00004926"/>
    </source>
</evidence>
<keyword evidence="5" id="KW-0324">Glycolysis</keyword>
<protein>
    <recommendedName>
        <fullName evidence="3">glucose-6-phosphate isomerase</fullName>
        <ecNumber evidence="3">5.3.1.9</ecNumber>
    </recommendedName>
</protein>
<name>A0A963YS36_9PROT</name>
<dbReference type="EC" id="5.3.1.9" evidence="3"/>
<evidence type="ECO:0000313" key="9">
    <source>
        <dbReference type="Proteomes" id="UP000708298"/>
    </source>
</evidence>